<feature type="region of interest" description="Disordered" evidence="2">
    <location>
        <begin position="665"/>
        <end position="787"/>
    </location>
</feature>
<feature type="region of interest" description="Disordered" evidence="2">
    <location>
        <begin position="947"/>
        <end position="999"/>
    </location>
</feature>
<proteinExistence type="predicted"/>
<evidence type="ECO:0000313" key="4">
    <source>
        <dbReference type="EMBL" id="GGZ89430.1"/>
    </source>
</evidence>
<name>A0A918R8R0_9FLAO</name>
<accession>A0A918R8R0</accession>
<feature type="transmembrane region" description="Helical" evidence="3">
    <location>
        <begin position="57"/>
        <end position="79"/>
    </location>
</feature>
<dbReference type="AlphaFoldDB" id="A0A918R8R0"/>
<feature type="transmembrane region" description="Helical" evidence="3">
    <location>
        <begin position="26"/>
        <end position="51"/>
    </location>
</feature>
<reference evidence="4" key="2">
    <citation type="submission" date="2020-09" db="EMBL/GenBank/DDBJ databases">
        <authorList>
            <person name="Sun Q."/>
            <person name="Kim S."/>
        </authorList>
    </citation>
    <scope>NUCLEOTIDE SEQUENCE</scope>
    <source>
        <strain evidence="4">KCTC 12710</strain>
    </source>
</reference>
<feature type="coiled-coil region" evidence="1">
    <location>
        <begin position="497"/>
        <end position="524"/>
    </location>
</feature>
<feature type="compositionally biased region" description="Basic and acidic residues" evidence="2">
    <location>
        <begin position="667"/>
        <end position="737"/>
    </location>
</feature>
<evidence type="ECO:0000313" key="5">
    <source>
        <dbReference type="Proteomes" id="UP000636004"/>
    </source>
</evidence>
<organism evidence="4 5">
    <name type="scientific">Algibacter mikhailovii</name>
    <dbReference type="NCBI Taxonomy" id="425498"/>
    <lineage>
        <taxon>Bacteria</taxon>
        <taxon>Pseudomonadati</taxon>
        <taxon>Bacteroidota</taxon>
        <taxon>Flavobacteriia</taxon>
        <taxon>Flavobacteriales</taxon>
        <taxon>Flavobacteriaceae</taxon>
        <taxon>Algibacter</taxon>
    </lineage>
</organism>
<dbReference type="RefSeq" id="WP_189362081.1">
    <property type="nucleotide sequence ID" value="NZ_BMWZ01000007.1"/>
</dbReference>
<keyword evidence="3" id="KW-0472">Membrane</keyword>
<feature type="compositionally biased region" description="Basic and acidic residues" evidence="2">
    <location>
        <begin position="962"/>
        <end position="979"/>
    </location>
</feature>
<evidence type="ECO:0000256" key="3">
    <source>
        <dbReference type="SAM" id="Phobius"/>
    </source>
</evidence>
<sequence length="1137" mass="131525">MTSFNSIQNKLEGFIRKFYTNELLKGSILFFAIGFLYFLLTLFIEHILWLNTGLRTVLFWMFITVEIGLLVKFILIPLFKLLKLKKGIDYEIASKIIGRHFPEVSDKLLNVLQLHNTGMHSDLLLASIEQKSAELKPVPFKLAINFKKNLKYLKYAAIPVAILFLTFLTGHMDWFSTSYKRVIDYNTAYEPPAPFHFYVVNESLNGIENENFRLIVKTTGKVIPEYVEISYNNETYFLQEKGVGEFEYVFVQPKEDINFQLSANDVNSKPYVISIIRTPSLLNFEMSLDYPKHTRKRDEVFKSTGNAMVPEGTKITWLLNTKATDEVSMYAQDTLSFVPKGSGRFETAREVFNDLNYTLSTSNAQIKNYENLGFNIDVIKDEFPDIALKVEKDSLDLESLYFFGQISDDYGFTKLQLVYYPADDVESKELVVIPIGNSNVEEFVSAFPSAYQITPGVSYKIYFQVLDNDIVNSYKSAKSSVITFRKRTKDEEALRTLKEQKEGVKDLDKSLQKINEQDKRLEAITKTQKEKSTLNFNDKKKLDAFLERQKQQDQMMKNFNKKFKENLKKFDEDSEEIDEFRKDLEKRLDDNEEQLEKNEKLLEEIEKLQEKISKEELTQKLDELAKQNKNKKRSLEQLLELTKRFYVEKKLEKLKDDLRQLANEQEELSKKTEEENTEEKQEELNKAFEDYKKELDELEQESKDLKKPIDIPRDKLDEGEVEKEQEKALEALEREKEENDNEEDEGAPKPQSEQLKKAKSSQKKAAQKMKEMSQKMESAMQSGGGEQMQEDSDMLRQILDNLVLFSLDQEDLMNQFKAIEVNHNRFANYLKRQNSLREHFEHIDDSLFALSLRQPKLSEDINTEIAEVYYNIDRSLDLFAENQLYQGVSSQQFAVTGANNLADFLSDILDNMQESMSMSSGSGGEGEMQLPDIIMGQKELNEMMEKGMKKGKQGEPNDGEGEEKGEGKKPGNEGEKGEGKNGGQGKEGGQSGRDGTEDNEGQEELLYQIYQQQEKLRQALKDRLGKNGNGRYEKAVLKRMESIESDLLNRGFTQETLQKMMALEHQLLKLENASLEQGKENKRKAETNTTIYSGNGVNQVPKAREYFKSTEILNRQALPLQPVYKRKVQEYFKESND</sequence>
<evidence type="ECO:0000256" key="1">
    <source>
        <dbReference type="SAM" id="Coils"/>
    </source>
</evidence>
<keyword evidence="5" id="KW-1185">Reference proteome</keyword>
<dbReference type="EMBL" id="BMWZ01000007">
    <property type="protein sequence ID" value="GGZ89430.1"/>
    <property type="molecule type" value="Genomic_DNA"/>
</dbReference>
<protein>
    <submittedName>
        <fullName evidence="4">ATPase</fullName>
    </submittedName>
</protein>
<reference evidence="4" key="1">
    <citation type="journal article" date="2014" name="Int. J. Syst. Evol. Microbiol.">
        <title>Complete genome sequence of Corynebacterium casei LMG S-19264T (=DSM 44701T), isolated from a smear-ripened cheese.</title>
        <authorList>
            <consortium name="US DOE Joint Genome Institute (JGI-PGF)"/>
            <person name="Walter F."/>
            <person name="Albersmeier A."/>
            <person name="Kalinowski J."/>
            <person name="Ruckert C."/>
        </authorList>
    </citation>
    <scope>NUCLEOTIDE SEQUENCE</scope>
    <source>
        <strain evidence="4">KCTC 12710</strain>
    </source>
</reference>
<keyword evidence="3" id="KW-1133">Transmembrane helix</keyword>
<gene>
    <name evidence="4" type="ORF">GCM10007028_29630</name>
</gene>
<feature type="transmembrane region" description="Helical" evidence="3">
    <location>
        <begin position="152"/>
        <end position="172"/>
    </location>
</feature>
<feature type="compositionally biased region" description="Basic residues" evidence="2">
    <location>
        <begin position="757"/>
        <end position="767"/>
    </location>
</feature>
<feature type="coiled-coil region" evidence="1">
    <location>
        <begin position="1053"/>
        <end position="1088"/>
    </location>
</feature>
<dbReference type="Proteomes" id="UP000636004">
    <property type="component" value="Unassembled WGS sequence"/>
</dbReference>
<feature type="compositionally biased region" description="Gly residues" evidence="2">
    <location>
        <begin position="980"/>
        <end position="992"/>
    </location>
</feature>
<comment type="caution">
    <text evidence="4">The sequence shown here is derived from an EMBL/GenBank/DDBJ whole genome shotgun (WGS) entry which is preliminary data.</text>
</comment>
<evidence type="ECO:0000256" key="2">
    <source>
        <dbReference type="SAM" id="MobiDB-lite"/>
    </source>
</evidence>
<keyword evidence="1" id="KW-0175">Coiled coil</keyword>
<keyword evidence="3" id="KW-0812">Transmembrane</keyword>